<feature type="region of interest" description="Disordered" evidence="1">
    <location>
        <begin position="138"/>
        <end position="160"/>
    </location>
</feature>
<keyword evidence="3" id="KW-1185">Reference proteome</keyword>
<evidence type="ECO:0000313" key="3">
    <source>
        <dbReference type="Proteomes" id="UP000800200"/>
    </source>
</evidence>
<accession>A0A6A6D902</accession>
<reference evidence="2" key="1">
    <citation type="journal article" date="2020" name="Stud. Mycol.">
        <title>101 Dothideomycetes genomes: a test case for predicting lifestyles and emergence of pathogens.</title>
        <authorList>
            <person name="Haridas S."/>
            <person name="Albert R."/>
            <person name="Binder M."/>
            <person name="Bloem J."/>
            <person name="Labutti K."/>
            <person name="Salamov A."/>
            <person name="Andreopoulos B."/>
            <person name="Baker S."/>
            <person name="Barry K."/>
            <person name="Bills G."/>
            <person name="Bluhm B."/>
            <person name="Cannon C."/>
            <person name="Castanera R."/>
            <person name="Culley D."/>
            <person name="Daum C."/>
            <person name="Ezra D."/>
            <person name="Gonzalez J."/>
            <person name="Henrissat B."/>
            <person name="Kuo A."/>
            <person name="Liang C."/>
            <person name="Lipzen A."/>
            <person name="Lutzoni F."/>
            <person name="Magnuson J."/>
            <person name="Mondo S."/>
            <person name="Nolan M."/>
            <person name="Ohm R."/>
            <person name="Pangilinan J."/>
            <person name="Park H.-J."/>
            <person name="Ramirez L."/>
            <person name="Alfaro M."/>
            <person name="Sun H."/>
            <person name="Tritt A."/>
            <person name="Yoshinaga Y."/>
            <person name="Zwiers L.-H."/>
            <person name="Turgeon B."/>
            <person name="Goodwin S."/>
            <person name="Spatafora J."/>
            <person name="Crous P."/>
            <person name="Grigoriev I."/>
        </authorList>
    </citation>
    <scope>NUCLEOTIDE SEQUENCE</scope>
    <source>
        <strain evidence="2">CBS 207.26</strain>
    </source>
</reference>
<dbReference type="EMBL" id="ML994729">
    <property type="protein sequence ID" value="KAF2175553.1"/>
    <property type="molecule type" value="Genomic_DNA"/>
</dbReference>
<name>A0A6A6D902_9PEZI</name>
<evidence type="ECO:0000313" key="2">
    <source>
        <dbReference type="EMBL" id="KAF2175553.1"/>
    </source>
</evidence>
<evidence type="ECO:0000256" key="1">
    <source>
        <dbReference type="SAM" id="MobiDB-lite"/>
    </source>
</evidence>
<proteinExistence type="predicted"/>
<dbReference type="AlphaFoldDB" id="A0A6A6D902"/>
<dbReference type="Proteomes" id="UP000800200">
    <property type="component" value="Unassembled WGS sequence"/>
</dbReference>
<organism evidence="2 3">
    <name type="scientific">Zopfia rhizophila CBS 207.26</name>
    <dbReference type="NCBI Taxonomy" id="1314779"/>
    <lineage>
        <taxon>Eukaryota</taxon>
        <taxon>Fungi</taxon>
        <taxon>Dikarya</taxon>
        <taxon>Ascomycota</taxon>
        <taxon>Pezizomycotina</taxon>
        <taxon>Dothideomycetes</taxon>
        <taxon>Dothideomycetes incertae sedis</taxon>
        <taxon>Zopfiaceae</taxon>
        <taxon>Zopfia</taxon>
    </lineage>
</organism>
<gene>
    <name evidence="2" type="ORF">K469DRAFT_764789</name>
</gene>
<protein>
    <submittedName>
        <fullName evidence="2">Uncharacterized protein</fullName>
    </submittedName>
</protein>
<sequence length="267" mass="29724">MSDLSKVQREKPLKEAIISNAKALFGGAFEYHIFTIYERRGRTWDVEYCEACSVRNDRLINAGMGCGKVLHKIGGTDLVFALRTMLKELQKQTNNAMSKSSPSFEWALGLLTLTGCAIIAPLNMGEWFSSLKSSTEPTPRYEDLQDGPLQTDTPLNRADSHPIVSGKAHDIIFSYITAETKYLAVLMCISKRLHQSPSQRGGGQPDRCRTSHDRPIDEGQCCCLHFKTGAVNIGGIFWDTQGGLQEDEELVLVQGKRENPSDRGQKR</sequence>